<dbReference type="STRING" id="560819.SAMN05428998_12614"/>
<dbReference type="Proteomes" id="UP000192917">
    <property type="component" value="Unassembled WGS sequence"/>
</dbReference>
<dbReference type="Pfam" id="PF04403">
    <property type="entry name" value="PqiA"/>
    <property type="match status" value="1"/>
</dbReference>
<reference evidence="2 3" key="1">
    <citation type="submission" date="2017-04" db="EMBL/GenBank/DDBJ databases">
        <authorList>
            <person name="Afonso C.L."/>
            <person name="Miller P.J."/>
            <person name="Scott M.A."/>
            <person name="Spackman E."/>
            <person name="Goraichik I."/>
            <person name="Dimitrov K.M."/>
            <person name="Suarez D.L."/>
            <person name="Swayne D.E."/>
        </authorList>
    </citation>
    <scope>NUCLEOTIDE SEQUENCE [LARGE SCALE GENOMIC DNA]</scope>
    <source>
        <strain evidence="2 3">USBA 355</strain>
    </source>
</reference>
<protein>
    <submittedName>
        <fullName evidence="2">Paraquat-inducible protein A</fullName>
    </submittedName>
</protein>
<keyword evidence="1" id="KW-1133">Transmembrane helix</keyword>
<proteinExistence type="predicted"/>
<organism evidence="2 3">
    <name type="scientific">Tistlia consotensis USBA 355</name>
    <dbReference type="NCBI Taxonomy" id="560819"/>
    <lineage>
        <taxon>Bacteria</taxon>
        <taxon>Pseudomonadati</taxon>
        <taxon>Pseudomonadota</taxon>
        <taxon>Alphaproteobacteria</taxon>
        <taxon>Rhodospirillales</taxon>
        <taxon>Rhodovibrionaceae</taxon>
        <taxon>Tistlia</taxon>
    </lineage>
</organism>
<keyword evidence="1" id="KW-0812">Transmembrane</keyword>
<dbReference type="AlphaFoldDB" id="A0A1Y6CQC3"/>
<feature type="transmembrane region" description="Helical" evidence="1">
    <location>
        <begin position="125"/>
        <end position="144"/>
    </location>
</feature>
<feature type="transmembrane region" description="Helical" evidence="1">
    <location>
        <begin position="52"/>
        <end position="75"/>
    </location>
</feature>
<evidence type="ECO:0000313" key="3">
    <source>
        <dbReference type="Proteomes" id="UP000192917"/>
    </source>
</evidence>
<dbReference type="EMBL" id="FWZX01000026">
    <property type="protein sequence ID" value="SMF65424.1"/>
    <property type="molecule type" value="Genomic_DNA"/>
</dbReference>
<keyword evidence="3" id="KW-1185">Reference proteome</keyword>
<feature type="transmembrane region" description="Helical" evidence="1">
    <location>
        <begin position="95"/>
        <end position="113"/>
    </location>
</feature>
<keyword evidence="1" id="KW-0472">Membrane</keyword>
<evidence type="ECO:0000256" key="1">
    <source>
        <dbReference type="SAM" id="Phobius"/>
    </source>
</evidence>
<evidence type="ECO:0000313" key="2">
    <source>
        <dbReference type="EMBL" id="SMF65424.1"/>
    </source>
</evidence>
<accession>A0A1Y6CQC3</accession>
<gene>
    <name evidence="2" type="ORF">SAMN05428998_12614</name>
</gene>
<sequence>MVLPLLLLAALGLLAAGVTEPIVTVDTLLLLSRPYSILDVTLRLFEAGEWPIASIVGAFSLVLPTAKLLLMLGLWARLRLGRGVPARLLDVLETVARWSMLDVLAAALIVFTLKSGALTDAHFEPGIYFFLASIALTSLCSLLLKRRARDAGAAAQMPR</sequence>
<name>A0A1Y6CQC3_9PROT</name>
<dbReference type="RefSeq" id="WP_085125278.1">
    <property type="nucleotide sequence ID" value="NZ_FWZX01000026.1"/>
</dbReference>
<dbReference type="InterPro" id="IPR007498">
    <property type="entry name" value="PqiA-like"/>
</dbReference>